<evidence type="ECO:0000256" key="5">
    <source>
        <dbReference type="ARBA" id="ARBA00022822"/>
    </source>
</evidence>
<proteinExistence type="inferred from homology"/>
<keyword evidence="7 8" id="KW-0456">Lyase</keyword>
<evidence type="ECO:0000259" key="9">
    <source>
        <dbReference type="Pfam" id="PF00218"/>
    </source>
</evidence>
<comment type="catalytic activity">
    <reaction evidence="1 8">
        <text>1-(2-carboxyphenylamino)-1-deoxy-D-ribulose 5-phosphate + H(+) = (1S,2R)-1-C-(indol-3-yl)glycerol 3-phosphate + CO2 + H2O</text>
        <dbReference type="Rhea" id="RHEA:23476"/>
        <dbReference type="ChEBI" id="CHEBI:15377"/>
        <dbReference type="ChEBI" id="CHEBI:15378"/>
        <dbReference type="ChEBI" id="CHEBI:16526"/>
        <dbReference type="ChEBI" id="CHEBI:58613"/>
        <dbReference type="ChEBI" id="CHEBI:58866"/>
        <dbReference type="EC" id="4.1.1.48"/>
    </reaction>
</comment>
<evidence type="ECO:0000256" key="2">
    <source>
        <dbReference type="ARBA" id="ARBA00004696"/>
    </source>
</evidence>
<evidence type="ECO:0000256" key="1">
    <source>
        <dbReference type="ARBA" id="ARBA00001633"/>
    </source>
</evidence>
<dbReference type="InterPro" id="IPR001468">
    <property type="entry name" value="Indole-3-GlycerolPSynthase_CS"/>
</dbReference>
<keyword evidence="4 8" id="KW-0210">Decarboxylase</keyword>
<comment type="caution">
    <text evidence="10">The sequence shown here is derived from an EMBL/GenBank/DDBJ whole genome shotgun (WGS) entry which is preliminary data.</text>
</comment>
<dbReference type="GO" id="GO:0004425">
    <property type="term" value="F:indole-3-glycerol-phosphate synthase activity"/>
    <property type="evidence" value="ECO:0007669"/>
    <property type="project" value="UniProtKB-EC"/>
</dbReference>
<keyword evidence="6 8" id="KW-0057">Aromatic amino acid biosynthesis</keyword>
<dbReference type="InterPro" id="IPR011060">
    <property type="entry name" value="RibuloseP-bd_barrel"/>
</dbReference>
<keyword evidence="11" id="KW-1185">Reference proteome</keyword>
<evidence type="ECO:0000256" key="7">
    <source>
        <dbReference type="ARBA" id="ARBA00023239"/>
    </source>
</evidence>
<reference evidence="10 11" key="1">
    <citation type="submission" date="2023-09" db="EMBL/GenBank/DDBJ databases">
        <authorList>
            <person name="Zhai L."/>
        </authorList>
    </citation>
    <scope>NUCLEOTIDE SEQUENCE [LARGE SCALE GENOMIC DNA]</scope>
    <source>
        <strain evidence="10 11">5 N-1</strain>
    </source>
</reference>
<comment type="pathway">
    <text evidence="2 8">Amino-acid biosynthesis; L-tryptophan biosynthesis; L-tryptophan from chorismate: step 4/5.</text>
</comment>
<dbReference type="InterPro" id="IPR045186">
    <property type="entry name" value="Indole-3-glycerol_P_synth"/>
</dbReference>
<dbReference type="RefSeq" id="WP_309556886.1">
    <property type="nucleotide sequence ID" value="NZ_JAVJAN010000052.1"/>
</dbReference>
<dbReference type="NCBIfam" id="NF001377">
    <property type="entry name" value="PRK00278.2-4"/>
    <property type="match status" value="1"/>
</dbReference>
<evidence type="ECO:0000313" key="10">
    <source>
        <dbReference type="EMBL" id="MDR5588719.1"/>
    </source>
</evidence>
<dbReference type="PROSITE" id="PS00614">
    <property type="entry name" value="IGPS"/>
    <property type="match status" value="1"/>
</dbReference>
<dbReference type="Pfam" id="PF00218">
    <property type="entry name" value="IGPS"/>
    <property type="match status" value="1"/>
</dbReference>
<comment type="similarity">
    <text evidence="8">Belongs to the TrpC family.</text>
</comment>
<sequence>MILDKILEKKRKKIEERKIAVSLEEMKNKALKIADFNGENRLKSCFKSNDLSLIGEFKKASPSKGIIAKYFHIEEIEKFYKSLKVNAYSVLTEEDFFYGSDENLRKLNNLTTIPIIKKDFIIDFYQIYEAKIFGACGILLIVSVLGEKLKEFYDECIKFNLEPLIEVHDKEELDIALKCGGEIIGINNRNLKDFTINLDTTKNLIKYIPKEKVVVSESGINTIDDLKKVKGFGVDAVLIGEMFMRNINNLEFIRQLKAFRND</sequence>
<dbReference type="EC" id="4.1.1.48" evidence="8"/>
<dbReference type="CDD" id="cd00331">
    <property type="entry name" value="IGPS"/>
    <property type="match status" value="1"/>
</dbReference>
<evidence type="ECO:0000256" key="3">
    <source>
        <dbReference type="ARBA" id="ARBA00022605"/>
    </source>
</evidence>
<evidence type="ECO:0000313" key="11">
    <source>
        <dbReference type="Proteomes" id="UP001256646"/>
    </source>
</evidence>
<accession>A0ABU1EK94</accession>
<dbReference type="Proteomes" id="UP001256646">
    <property type="component" value="Unassembled WGS sequence"/>
</dbReference>
<dbReference type="HAMAP" id="MF_00134_B">
    <property type="entry name" value="IGPS_B"/>
    <property type="match status" value="1"/>
</dbReference>
<dbReference type="PANTHER" id="PTHR22854">
    <property type="entry name" value="TRYPTOPHAN BIOSYNTHESIS PROTEIN"/>
    <property type="match status" value="1"/>
</dbReference>
<keyword evidence="3 8" id="KW-0028">Amino-acid biosynthesis</keyword>
<name>A0ABU1EK94_9CLOT</name>
<evidence type="ECO:0000256" key="4">
    <source>
        <dbReference type="ARBA" id="ARBA00022793"/>
    </source>
</evidence>
<evidence type="ECO:0000256" key="8">
    <source>
        <dbReference type="HAMAP-Rule" id="MF_00134"/>
    </source>
</evidence>
<keyword evidence="5 8" id="KW-0822">Tryptophan biosynthesis</keyword>
<dbReference type="EMBL" id="JAVJAN010000052">
    <property type="protein sequence ID" value="MDR5588719.1"/>
    <property type="molecule type" value="Genomic_DNA"/>
</dbReference>
<dbReference type="SUPFAM" id="SSF51366">
    <property type="entry name" value="Ribulose-phoshate binding barrel"/>
    <property type="match status" value="1"/>
</dbReference>
<gene>
    <name evidence="8 10" type="primary">trpC</name>
    <name evidence="10" type="ORF">RGC78_14715</name>
</gene>
<evidence type="ECO:0000256" key="6">
    <source>
        <dbReference type="ARBA" id="ARBA00023141"/>
    </source>
</evidence>
<dbReference type="InterPro" id="IPR013798">
    <property type="entry name" value="Indole-3-glycerol_P_synth_dom"/>
</dbReference>
<dbReference type="InterPro" id="IPR013785">
    <property type="entry name" value="Aldolase_TIM"/>
</dbReference>
<organism evidence="10 11">
    <name type="scientific">Clostridium aquiflavi</name>
    <dbReference type="NCBI Taxonomy" id="3073603"/>
    <lineage>
        <taxon>Bacteria</taxon>
        <taxon>Bacillati</taxon>
        <taxon>Bacillota</taxon>
        <taxon>Clostridia</taxon>
        <taxon>Eubacteriales</taxon>
        <taxon>Clostridiaceae</taxon>
        <taxon>Clostridium</taxon>
    </lineage>
</organism>
<feature type="domain" description="Indole-3-glycerol phosphate synthase" evidence="9">
    <location>
        <begin position="3"/>
        <end position="256"/>
    </location>
</feature>
<protein>
    <recommendedName>
        <fullName evidence="8">Indole-3-glycerol phosphate synthase</fullName>
        <shortName evidence="8">IGPS</shortName>
        <ecNumber evidence="8">4.1.1.48</ecNumber>
    </recommendedName>
</protein>
<dbReference type="Gene3D" id="3.20.20.70">
    <property type="entry name" value="Aldolase class I"/>
    <property type="match status" value="1"/>
</dbReference>
<dbReference type="PANTHER" id="PTHR22854:SF2">
    <property type="entry name" value="INDOLE-3-GLYCEROL-PHOSPHATE SYNTHASE"/>
    <property type="match status" value="1"/>
</dbReference>